<protein>
    <submittedName>
        <fullName evidence="2">Uncharacterized protein</fullName>
    </submittedName>
</protein>
<dbReference type="EMBL" id="BLKV01000002">
    <property type="protein sequence ID" value="GFG71418.1"/>
    <property type="molecule type" value="Genomic_DNA"/>
</dbReference>
<feature type="region of interest" description="Disordered" evidence="1">
    <location>
        <begin position="1"/>
        <end position="29"/>
    </location>
</feature>
<reference evidence="2 3" key="1">
    <citation type="journal article" date="2019" name="Emerg. Microbes Infect.">
        <title>Comprehensive subspecies identification of 175 nontuberculous mycobacteria species based on 7547 genomic profiles.</title>
        <authorList>
            <person name="Matsumoto Y."/>
            <person name="Kinjo T."/>
            <person name="Motooka D."/>
            <person name="Nabeya D."/>
            <person name="Jung N."/>
            <person name="Uechi K."/>
            <person name="Horii T."/>
            <person name="Iida T."/>
            <person name="Fujita J."/>
            <person name="Nakamura S."/>
        </authorList>
    </citation>
    <scope>NUCLEOTIDE SEQUENCE [LARGE SCALE GENOMIC DNA]</scope>
    <source>
        <strain evidence="2 3">JCM 16017</strain>
    </source>
</reference>
<sequence length="76" mass="8170">MAKKGSEWLGGDASSTDAPSTDSAHHSLATFIQPPLRRLDSKATFVPESARGPDVSRWMGRGVLSGTVDCHRLCCR</sequence>
<name>A0A7I9XNT9_9MYCO</name>
<accession>A0A7I9XNT9</accession>
<proteinExistence type="predicted"/>
<dbReference type="Proteomes" id="UP000465263">
    <property type="component" value="Unassembled WGS sequence"/>
</dbReference>
<comment type="caution">
    <text evidence="2">The sequence shown here is derived from an EMBL/GenBank/DDBJ whole genome shotgun (WGS) entry which is preliminary data.</text>
</comment>
<evidence type="ECO:0000313" key="3">
    <source>
        <dbReference type="Proteomes" id="UP000465263"/>
    </source>
</evidence>
<evidence type="ECO:0000313" key="2">
    <source>
        <dbReference type="EMBL" id="GFG71418.1"/>
    </source>
</evidence>
<dbReference type="AlphaFoldDB" id="A0A7I9XNT9"/>
<feature type="compositionally biased region" description="Low complexity" evidence="1">
    <location>
        <begin position="12"/>
        <end position="22"/>
    </location>
</feature>
<evidence type="ECO:0000256" key="1">
    <source>
        <dbReference type="SAM" id="MobiDB-lite"/>
    </source>
</evidence>
<gene>
    <name evidence="2" type="ORF">MSEN_31380</name>
</gene>
<keyword evidence="3" id="KW-1185">Reference proteome</keyword>
<organism evidence="2 3">
    <name type="scientific">Mycolicibacter senuensis</name>
    <dbReference type="NCBI Taxonomy" id="386913"/>
    <lineage>
        <taxon>Bacteria</taxon>
        <taxon>Bacillati</taxon>
        <taxon>Actinomycetota</taxon>
        <taxon>Actinomycetes</taxon>
        <taxon>Mycobacteriales</taxon>
        <taxon>Mycobacteriaceae</taxon>
        <taxon>Mycolicibacter</taxon>
    </lineage>
</organism>